<dbReference type="PANTHER" id="PTHR12919">
    <property type="entry name" value="30S RIBOSOMAL PROTEIN S16"/>
    <property type="match status" value="1"/>
</dbReference>
<dbReference type="AlphaFoldDB" id="A0A0G4M8L4"/>
<evidence type="ECO:0000256" key="2">
    <source>
        <dbReference type="ARBA" id="ARBA00022980"/>
    </source>
</evidence>
<gene>
    <name evidence="4" type="ORF">BN1723_014403</name>
</gene>
<evidence type="ECO:0000256" key="1">
    <source>
        <dbReference type="ARBA" id="ARBA00006668"/>
    </source>
</evidence>
<dbReference type="InterPro" id="IPR023803">
    <property type="entry name" value="Ribosomal_bS16_dom_sf"/>
</dbReference>
<dbReference type="Gene3D" id="3.30.1320.10">
    <property type="match status" value="1"/>
</dbReference>
<organism evidence="4 5">
    <name type="scientific">Verticillium longisporum</name>
    <name type="common">Verticillium dahliae var. longisporum</name>
    <dbReference type="NCBI Taxonomy" id="100787"/>
    <lineage>
        <taxon>Eukaryota</taxon>
        <taxon>Fungi</taxon>
        <taxon>Dikarya</taxon>
        <taxon>Ascomycota</taxon>
        <taxon>Pezizomycotina</taxon>
        <taxon>Sordariomycetes</taxon>
        <taxon>Hypocreomycetidae</taxon>
        <taxon>Glomerellales</taxon>
        <taxon>Plectosphaerellaceae</taxon>
        <taxon>Verticillium</taxon>
    </lineage>
</organism>
<sequence>MVLRMRLARFGRTNEPFYNIVVTHARTARNSKPLEVIGTAQFADEATRQIGLIEPQYGPNGIKNKNSAAKALTQPLESPAATQ</sequence>
<accession>A0A0G4M8L4</accession>
<dbReference type="GO" id="GO:0005763">
    <property type="term" value="C:mitochondrial small ribosomal subunit"/>
    <property type="evidence" value="ECO:0007669"/>
    <property type="project" value="TreeGrafter"/>
</dbReference>
<dbReference type="NCBIfam" id="TIGR00002">
    <property type="entry name" value="S16"/>
    <property type="match status" value="1"/>
</dbReference>
<dbReference type="SUPFAM" id="SSF54565">
    <property type="entry name" value="Ribosomal protein S16"/>
    <property type="match status" value="1"/>
</dbReference>
<dbReference type="InterPro" id="IPR000307">
    <property type="entry name" value="Ribosomal_bS16"/>
</dbReference>
<dbReference type="GO" id="GO:0032543">
    <property type="term" value="P:mitochondrial translation"/>
    <property type="evidence" value="ECO:0007669"/>
    <property type="project" value="TreeGrafter"/>
</dbReference>
<dbReference type="PANTHER" id="PTHR12919:SF20">
    <property type="entry name" value="SMALL RIBOSOMAL SUBUNIT PROTEIN BS16M"/>
    <property type="match status" value="1"/>
</dbReference>
<keyword evidence="3" id="KW-0687">Ribonucleoprotein</keyword>
<name>A0A0G4M8L4_VERLO</name>
<dbReference type="Proteomes" id="UP000045706">
    <property type="component" value="Unassembled WGS sequence"/>
</dbReference>
<keyword evidence="2" id="KW-0689">Ribosomal protein</keyword>
<protein>
    <submittedName>
        <fullName evidence="4">Uncharacterized protein</fullName>
    </submittedName>
</protein>
<dbReference type="PROSITE" id="PS00732">
    <property type="entry name" value="RIBOSOMAL_S16"/>
    <property type="match status" value="1"/>
</dbReference>
<evidence type="ECO:0000313" key="5">
    <source>
        <dbReference type="Proteomes" id="UP000045706"/>
    </source>
</evidence>
<evidence type="ECO:0000313" key="4">
    <source>
        <dbReference type="EMBL" id="CRK30642.1"/>
    </source>
</evidence>
<dbReference type="InterPro" id="IPR020592">
    <property type="entry name" value="Ribosomal_bS16_CS"/>
</dbReference>
<evidence type="ECO:0000256" key="3">
    <source>
        <dbReference type="ARBA" id="ARBA00023274"/>
    </source>
</evidence>
<dbReference type="Pfam" id="PF00886">
    <property type="entry name" value="Ribosomal_S16"/>
    <property type="match status" value="1"/>
</dbReference>
<comment type="similarity">
    <text evidence="1">Belongs to the bacterial ribosomal protein bS16 family.</text>
</comment>
<dbReference type="GO" id="GO:0003735">
    <property type="term" value="F:structural constituent of ribosome"/>
    <property type="evidence" value="ECO:0007669"/>
    <property type="project" value="InterPro"/>
</dbReference>
<proteinExistence type="inferred from homology"/>
<dbReference type="EMBL" id="CVQI01023002">
    <property type="protein sequence ID" value="CRK30642.1"/>
    <property type="molecule type" value="Genomic_DNA"/>
</dbReference>
<reference evidence="5" key="1">
    <citation type="submission" date="2015-05" db="EMBL/GenBank/DDBJ databases">
        <authorList>
            <person name="Fogelqvist Johan"/>
        </authorList>
    </citation>
    <scope>NUCLEOTIDE SEQUENCE [LARGE SCALE GENOMIC DNA]</scope>
</reference>